<organism evidence="2 3">
    <name type="scientific">Puccinia coronata f. sp. avenae</name>
    <dbReference type="NCBI Taxonomy" id="200324"/>
    <lineage>
        <taxon>Eukaryota</taxon>
        <taxon>Fungi</taxon>
        <taxon>Dikarya</taxon>
        <taxon>Basidiomycota</taxon>
        <taxon>Pucciniomycotina</taxon>
        <taxon>Pucciniomycetes</taxon>
        <taxon>Pucciniales</taxon>
        <taxon>Pucciniaceae</taxon>
        <taxon>Puccinia</taxon>
    </lineage>
</organism>
<feature type="region of interest" description="Disordered" evidence="1">
    <location>
        <begin position="38"/>
        <end position="64"/>
    </location>
</feature>
<evidence type="ECO:0000256" key="1">
    <source>
        <dbReference type="SAM" id="MobiDB-lite"/>
    </source>
</evidence>
<protein>
    <submittedName>
        <fullName evidence="2">Uncharacterized protein</fullName>
    </submittedName>
</protein>
<evidence type="ECO:0000313" key="3">
    <source>
        <dbReference type="Proteomes" id="UP000235388"/>
    </source>
</evidence>
<evidence type="ECO:0000313" key="2">
    <source>
        <dbReference type="EMBL" id="PLW52537.1"/>
    </source>
</evidence>
<gene>
    <name evidence="2" type="ORF">PCANC_07726</name>
</gene>
<dbReference type="AlphaFoldDB" id="A0A2N5VRC7"/>
<accession>A0A2N5VRC7</accession>
<reference evidence="2 3" key="1">
    <citation type="submission" date="2017-11" db="EMBL/GenBank/DDBJ databases">
        <title>De novo assembly and phasing of dikaryotic genomes from two isolates of Puccinia coronata f. sp. avenae, the causal agent of oat crown rust.</title>
        <authorList>
            <person name="Miller M.E."/>
            <person name="Zhang Y."/>
            <person name="Omidvar V."/>
            <person name="Sperschneider J."/>
            <person name="Schwessinger B."/>
            <person name="Raley C."/>
            <person name="Palmer J.M."/>
            <person name="Garnica D."/>
            <person name="Upadhyaya N."/>
            <person name="Rathjen J."/>
            <person name="Taylor J.M."/>
            <person name="Park R.F."/>
            <person name="Dodds P.N."/>
            <person name="Hirsch C.D."/>
            <person name="Kianian S.F."/>
            <person name="Figueroa M."/>
        </authorList>
    </citation>
    <scope>NUCLEOTIDE SEQUENCE [LARGE SCALE GENOMIC DNA]</scope>
    <source>
        <strain evidence="2">12NC29</strain>
    </source>
</reference>
<comment type="caution">
    <text evidence="2">The sequence shown here is derived from an EMBL/GenBank/DDBJ whole genome shotgun (WGS) entry which is preliminary data.</text>
</comment>
<keyword evidence="3" id="KW-1185">Reference proteome</keyword>
<proteinExistence type="predicted"/>
<dbReference type="Proteomes" id="UP000235388">
    <property type="component" value="Unassembled WGS sequence"/>
</dbReference>
<name>A0A2N5VRC7_9BASI</name>
<dbReference type="STRING" id="200324.A0A2N5VRC7"/>
<sequence length="126" mass="13304">MLERSPSIFLNRIKSSTNSLVSEDLSTLAFLTLSGASTRPSAGACKASHRQSSLRVGPAEPTPNPTSCSYYIASDEKLYALPFVAALPEISSIATEILDTPAGTLAAQSQVACVDLIYRVQLIGNT</sequence>
<dbReference type="EMBL" id="PGCJ01000079">
    <property type="protein sequence ID" value="PLW52537.1"/>
    <property type="molecule type" value="Genomic_DNA"/>
</dbReference>